<dbReference type="CDD" id="cd19499">
    <property type="entry name" value="RecA-like_ClpB_Hsp104-like"/>
    <property type="match status" value="1"/>
</dbReference>
<keyword evidence="2 6" id="KW-0677">Repeat</keyword>
<dbReference type="CDD" id="cd00009">
    <property type="entry name" value="AAA"/>
    <property type="match status" value="1"/>
</dbReference>
<dbReference type="InterPro" id="IPR050130">
    <property type="entry name" value="ClpA_ClpB"/>
</dbReference>
<dbReference type="Pfam" id="PF00004">
    <property type="entry name" value="AAA"/>
    <property type="match status" value="1"/>
</dbReference>
<dbReference type="FunFam" id="3.40.50.300:FF:000025">
    <property type="entry name" value="ATP-dependent Clp protease subunit"/>
    <property type="match status" value="1"/>
</dbReference>
<evidence type="ECO:0000256" key="2">
    <source>
        <dbReference type="ARBA" id="ARBA00022737"/>
    </source>
</evidence>
<evidence type="ECO:0000256" key="5">
    <source>
        <dbReference type="ARBA" id="ARBA00023186"/>
    </source>
</evidence>
<dbReference type="PANTHER" id="PTHR11638">
    <property type="entry name" value="ATP-DEPENDENT CLP PROTEASE"/>
    <property type="match status" value="1"/>
</dbReference>
<dbReference type="SUPFAM" id="SSF81923">
    <property type="entry name" value="Double Clp-N motif"/>
    <property type="match status" value="1"/>
</dbReference>
<keyword evidence="8" id="KW-0175">Coiled coil</keyword>
<keyword evidence="3 7" id="KW-0547">Nucleotide-binding</keyword>
<dbReference type="Proteomes" id="UP001056381">
    <property type="component" value="Chromosome"/>
</dbReference>
<keyword evidence="5 7" id="KW-0143">Chaperone</keyword>
<dbReference type="Pfam" id="PF07724">
    <property type="entry name" value="AAA_2"/>
    <property type="match status" value="1"/>
</dbReference>
<accession>A0A9Q8TZB2</accession>
<dbReference type="InterPro" id="IPR004176">
    <property type="entry name" value="Clp_R_N"/>
</dbReference>
<dbReference type="Gene3D" id="1.10.1780.10">
    <property type="entry name" value="Clp, N-terminal domain"/>
    <property type="match status" value="1"/>
</dbReference>
<dbReference type="Pfam" id="PF17871">
    <property type="entry name" value="AAA_lid_9"/>
    <property type="match status" value="1"/>
</dbReference>
<proteinExistence type="inferred from homology"/>
<sequence>MLSKDLENALNELFKECSENSEEFVTIEHLLLVLTKEESSRKIFEHLSVDVNSLEKEVKDYIKKNVPKTKEKKEIQPTLAFQRVLQRAIFHVQSSGKTEVHGENLLAALFSEKESYAVYMLSRRNISRLDIVEYISHGKNTSVETADPAEKTTSQPETLPDFLTNLNKEAEKGNIDPLIGRDDTLERLFQILGRRRKNNPVLVGESGVGKTAIAEGLAKAIAEGRAPKIFKDYQVMSLDVGSLVAGTKYRGDFEKKMKTLTSFLEKKENVILFVDEIHTIIGAGSASGGALDASNLLKPALARGDVRCVGATTYKEYRQVFEKNSSLSRRFQQIPIDEPSIDETIAILDGLKRKFEEFHGISYSKEALKSAVELSNKYLQDSKLPDKAIDLIDEAGSEKKLAKNMGKTIRKSDIENLISKITKIPAMQLSASNKENLNSLEGNLKSVIFGQNHAVEAVVAAIKTAKAGIGNDEKPISSFLFTGPTGVGKTELTKQLAQFLGIDFVRIDMSEFMEKHSISKLIGSPPGYVGYDQGGYLTEEINKKPHSVLLLDEIEKAHPDIFNILLQVLDYGTLTDSNGRNINFKNTIIVMTSNTGAVEADNEAVGFIEQESVDKFEKAVSKSFTPEFRNRLDGIINFNKLDNNNLNSVVEKLLVEVQAKLNLKGIDLEWTDAVVQKILDEGFDAKLGARPLSRSVDKHIKKPVSAMLIDDKAKKGDTILVGIKAKQLDFKVKKKEKIT</sequence>
<evidence type="ECO:0000259" key="9">
    <source>
        <dbReference type="PROSITE" id="PS51903"/>
    </source>
</evidence>
<dbReference type="InterPro" id="IPR041546">
    <property type="entry name" value="ClpA/ClpB_AAA_lid"/>
</dbReference>
<dbReference type="SMART" id="SM00382">
    <property type="entry name" value="AAA"/>
    <property type="match status" value="2"/>
</dbReference>
<feature type="domain" description="Clp R" evidence="9">
    <location>
        <begin position="1"/>
        <end position="143"/>
    </location>
</feature>
<dbReference type="AlphaFoldDB" id="A0A9Q8TZB2"/>
<dbReference type="Gene3D" id="1.10.8.60">
    <property type="match status" value="2"/>
</dbReference>
<dbReference type="InterPro" id="IPR003593">
    <property type="entry name" value="AAA+_ATPase"/>
</dbReference>
<dbReference type="InterPro" id="IPR036628">
    <property type="entry name" value="Clp_N_dom_sf"/>
</dbReference>
<evidence type="ECO:0000256" key="3">
    <source>
        <dbReference type="ARBA" id="ARBA00022741"/>
    </source>
</evidence>
<dbReference type="PANTHER" id="PTHR11638:SF111">
    <property type="entry name" value="ATP-DEPENDENT CLP PROTEASE ATP-BINDING SUBUNIT CLPA"/>
    <property type="match status" value="1"/>
</dbReference>
<evidence type="ECO:0000256" key="6">
    <source>
        <dbReference type="PROSITE-ProRule" id="PRU01251"/>
    </source>
</evidence>
<dbReference type="InterPro" id="IPR027417">
    <property type="entry name" value="P-loop_NTPase"/>
</dbReference>
<dbReference type="Pfam" id="PF02861">
    <property type="entry name" value="Clp_N"/>
    <property type="match status" value="1"/>
</dbReference>
<reference evidence="10" key="1">
    <citation type="submission" date="2022-05" db="EMBL/GenBank/DDBJ databases">
        <title>Single-amplified genomics reveal most streamlined microbe among free-living bacteria.</title>
        <authorList>
            <person name="Roda-Garcia J."/>
            <person name="Haro-Moreno J.M."/>
            <person name="Rodriguez-Valera F."/>
            <person name="Almagro-Moreno S."/>
            <person name="Lopez-Perez M."/>
        </authorList>
    </citation>
    <scope>NUCLEOTIDE SEQUENCE</scope>
    <source>
        <strain evidence="10">TMED112-D2-2</strain>
    </source>
</reference>
<dbReference type="PRINTS" id="PR00300">
    <property type="entry name" value="CLPPROTEASEA"/>
</dbReference>
<dbReference type="GO" id="GO:0006508">
    <property type="term" value="P:proteolysis"/>
    <property type="evidence" value="ECO:0007669"/>
    <property type="project" value="UniProtKB-KW"/>
</dbReference>
<dbReference type="InterPro" id="IPR018368">
    <property type="entry name" value="ClpA/B_CS1"/>
</dbReference>
<dbReference type="GO" id="GO:0016887">
    <property type="term" value="F:ATP hydrolysis activity"/>
    <property type="evidence" value="ECO:0007669"/>
    <property type="project" value="InterPro"/>
</dbReference>
<evidence type="ECO:0000256" key="4">
    <source>
        <dbReference type="ARBA" id="ARBA00022840"/>
    </source>
</evidence>
<evidence type="ECO:0000256" key="7">
    <source>
        <dbReference type="RuleBase" id="RU004432"/>
    </source>
</evidence>
<dbReference type="InterPro" id="IPR003959">
    <property type="entry name" value="ATPase_AAA_core"/>
</dbReference>
<evidence type="ECO:0000256" key="1">
    <source>
        <dbReference type="ARBA" id="ARBA00008675"/>
    </source>
</evidence>
<evidence type="ECO:0000256" key="8">
    <source>
        <dbReference type="SAM" id="Coils"/>
    </source>
</evidence>
<dbReference type="PROSITE" id="PS00871">
    <property type="entry name" value="CLPAB_2"/>
    <property type="match status" value="1"/>
</dbReference>
<protein>
    <submittedName>
        <fullName evidence="10">ATP-dependent Clp protease ATP-binding subunit</fullName>
    </submittedName>
</protein>
<dbReference type="PROSITE" id="PS51903">
    <property type="entry name" value="CLP_R"/>
    <property type="match status" value="1"/>
</dbReference>
<dbReference type="Pfam" id="PF10431">
    <property type="entry name" value="ClpB_D2-small"/>
    <property type="match status" value="1"/>
</dbReference>
<dbReference type="GO" id="GO:0008233">
    <property type="term" value="F:peptidase activity"/>
    <property type="evidence" value="ECO:0007669"/>
    <property type="project" value="UniProtKB-KW"/>
</dbReference>
<dbReference type="GO" id="GO:0034605">
    <property type="term" value="P:cellular response to heat"/>
    <property type="evidence" value="ECO:0007669"/>
    <property type="project" value="TreeGrafter"/>
</dbReference>
<name>A0A9Q8TZB2_9GAMM</name>
<keyword evidence="11" id="KW-1185">Reference proteome</keyword>
<comment type="similarity">
    <text evidence="1 7">Belongs to the ClpA/ClpB family.</text>
</comment>
<dbReference type="InterPro" id="IPR001270">
    <property type="entry name" value="ClpA/B"/>
</dbReference>
<feature type="coiled-coil region" evidence="8">
    <location>
        <begin position="3"/>
        <end position="64"/>
    </location>
</feature>
<dbReference type="InterPro" id="IPR028299">
    <property type="entry name" value="ClpA/B_CS2"/>
</dbReference>
<dbReference type="SUPFAM" id="SSF52540">
    <property type="entry name" value="P-loop containing nucleoside triphosphate hydrolases"/>
    <property type="match status" value="2"/>
</dbReference>
<dbReference type="GO" id="GO:0005737">
    <property type="term" value="C:cytoplasm"/>
    <property type="evidence" value="ECO:0007669"/>
    <property type="project" value="TreeGrafter"/>
</dbReference>
<dbReference type="GO" id="GO:0005524">
    <property type="term" value="F:ATP binding"/>
    <property type="evidence" value="ECO:0007669"/>
    <property type="project" value="UniProtKB-KW"/>
</dbReference>
<keyword evidence="4 7" id="KW-0067">ATP-binding</keyword>
<keyword evidence="10" id="KW-0378">Hydrolase</keyword>
<dbReference type="SMART" id="SM01086">
    <property type="entry name" value="ClpB_D2-small"/>
    <property type="match status" value="1"/>
</dbReference>
<dbReference type="PROSITE" id="PS00870">
    <property type="entry name" value="CLPAB_1"/>
    <property type="match status" value="1"/>
</dbReference>
<gene>
    <name evidence="10" type="ORF">M9B40_02175</name>
</gene>
<dbReference type="EMBL" id="CP097966">
    <property type="protein sequence ID" value="URQ63713.1"/>
    <property type="molecule type" value="Genomic_DNA"/>
</dbReference>
<evidence type="ECO:0000313" key="11">
    <source>
        <dbReference type="Proteomes" id="UP001056381"/>
    </source>
</evidence>
<dbReference type="InterPro" id="IPR019489">
    <property type="entry name" value="Clp_ATPase_C"/>
</dbReference>
<dbReference type="Gene3D" id="3.40.50.300">
    <property type="entry name" value="P-loop containing nucleotide triphosphate hydrolases"/>
    <property type="match status" value="2"/>
</dbReference>
<organism evidence="10 11">
    <name type="scientific">SAR86 cluster bacterium</name>
    <dbReference type="NCBI Taxonomy" id="2030880"/>
    <lineage>
        <taxon>Bacteria</taxon>
        <taxon>Pseudomonadati</taxon>
        <taxon>Pseudomonadota</taxon>
        <taxon>Gammaproteobacteria</taxon>
        <taxon>SAR86 cluster</taxon>
    </lineage>
</organism>
<keyword evidence="10" id="KW-0645">Protease</keyword>
<evidence type="ECO:0000313" key="10">
    <source>
        <dbReference type="EMBL" id="URQ63713.1"/>
    </source>
</evidence>